<sequence length="112" mass="12546">MAPSPPTSFLMRNEPLETRKKKDKTFSEAITFCINGKPARSAIPLLDSRVTGQNLSQSLNDTNLNRIRGWTPKKNWNGQCMNPRNGWAPPTSFRMRSDKNGTRVITGRGTLA</sequence>
<keyword evidence="3" id="KW-1185">Reference proteome</keyword>
<feature type="region of interest" description="Disordered" evidence="1">
    <location>
        <begin position="65"/>
        <end position="112"/>
    </location>
</feature>
<dbReference type="EMBL" id="BPLQ01009301">
    <property type="protein sequence ID" value="GIY43132.1"/>
    <property type="molecule type" value="Genomic_DNA"/>
</dbReference>
<comment type="caution">
    <text evidence="2">The sequence shown here is derived from an EMBL/GenBank/DDBJ whole genome shotgun (WGS) entry which is preliminary data.</text>
</comment>
<name>A0AAV4TCL4_9ARAC</name>
<dbReference type="AlphaFoldDB" id="A0AAV4TCL4"/>
<evidence type="ECO:0000313" key="2">
    <source>
        <dbReference type="EMBL" id="GIY43132.1"/>
    </source>
</evidence>
<accession>A0AAV4TCL4</accession>
<protein>
    <submittedName>
        <fullName evidence="2">Uncharacterized protein</fullName>
    </submittedName>
</protein>
<dbReference type="Proteomes" id="UP001054837">
    <property type="component" value="Unassembled WGS sequence"/>
</dbReference>
<proteinExistence type="predicted"/>
<organism evidence="2 3">
    <name type="scientific">Caerostris darwini</name>
    <dbReference type="NCBI Taxonomy" id="1538125"/>
    <lineage>
        <taxon>Eukaryota</taxon>
        <taxon>Metazoa</taxon>
        <taxon>Ecdysozoa</taxon>
        <taxon>Arthropoda</taxon>
        <taxon>Chelicerata</taxon>
        <taxon>Arachnida</taxon>
        <taxon>Araneae</taxon>
        <taxon>Araneomorphae</taxon>
        <taxon>Entelegynae</taxon>
        <taxon>Araneoidea</taxon>
        <taxon>Araneidae</taxon>
        <taxon>Caerostris</taxon>
    </lineage>
</organism>
<reference evidence="2 3" key="1">
    <citation type="submission" date="2021-06" db="EMBL/GenBank/DDBJ databases">
        <title>Caerostris darwini draft genome.</title>
        <authorList>
            <person name="Kono N."/>
            <person name="Arakawa K."/>
        </authorList>
    </citation>
    <scope>NUCLEOTIDE SEQUENCE [LARGE SCALE GENOMIC DNA]</scope>
</reference>
<evidence type="ECO:0000313" key="3">
    <source>
        <dbReference type="Proteomes" id="UP001054837"/>
    </source>
</evidence>
<evidence type="ECO:0000256" key="1">
    <source>
        <dbReference type="SAM" id="MobiDB-lite"/>
    </source>
</evidence>
<feature type="region of interest" description="Disordered" evidence="1">
    <location>
        <begin position="1"/>
        <end position="22"/>
    </location>
</feature>
<gene>
    <name evidence="2" type="ORF">CDAR_492901</name>
</gene>